<evidence type="ECO:0000313" key="2">
    <source>
        <dbReference type="Proteomes" id="UP000264071"/>
    </source>
</evidence>
<evidence type="ECO:0000313" key="1">
    <source>
        <dbReference type="EMBL" id="HCT57450.1"/>
    </source>
</evidence>
<reference evidence="1 2" key="1">
    <citation type="journal article" date="2018" name="Nat. Biotechnol.">
        <title>A standardized bacterial taxonomy based on genome phylogeny substantially revises the tree of life.</title>
        <authorList>
            <person name="Parks D.H."/>
            <person name="Chuvochina M."/>
            <person name="Waite D.W."/>
            <person name="Rinke C."/>
            <person name="Skarshewski A."/>
            <person name="Chaumeil P.A."/>
            <person name="Hugenholtz P."/>
        </authorList>
    </citation>
    <scope>NUCLEOTIDE SEQUENCE [LARGE SCALE GENOMIC DNA]</scope>
    <source>
        <strain evidence="1">UBA8844</strain>
    </source>
</reference>
<comment type="caution">
    <text evidence="1">The sequence shown here is derived from an EMBL/GenBank/DDBJ whole genome shotgun (WGS) entry which is preliminary data.</text>
</comment>
<name>A0A3D4V8L1_9BACT</name>
<gene>
    <name evidence="1" type="ORF">DGD08_09600</name>
</gene>
<dbReference type="Proteomes" id="UP000264071">
    <property type="component" value="Unassembled WGS sequence"/>
</dbReference>
<proteinExistence type="predicted"/>
<sequence>MFACVVLNGVGALGADTVFFLLLPFVENMAPKGCLTGFVAYAIHVPENMCAHVATRLLAEVECPAGLAVDVTVSSTAQQSLHGALSVCG</sequence>
<dbReference type="EMBL" id="DPIY01000009">
    <property type="protein sequence ID" value="HCT57450.1"/>
    <property type="molecule type" value="Genomic_DNA"/>
</dbReference>
<protein>
    <submittedName>
        <fullName evidence="1">Uncharacterized protein</fullName>
    </submittedName>
</protein>
<dbReference type="AlphaFoldDB" id="A0A3D4V8L1"/>
<organism evidence="1 2">
    <name type="scientific">Gemmatimonas aurantiaca</name>
    <dbReference type="NCBI Taxonomy" id="173480"/>
    <lineage>
        <taxon>Bacteria</taxon>
        <taxon>Pseudomonadati</taxon>
        <taxon>Gemmatimonadota</taxon>
        <taxon>Gemmatimonadia</taxon>
        <taxon>Gemmatimonadales</taxon>
        <taxon>Gemmatimonadaceae</taxon>
        <taxon>Gemmatimonas</taxon>
    </lineage>
</organism>
<accession>A0A3D4V8L1</accession>